<dbReference type="Pfam" id="PF01641">
    <property type="entry name" value="SelR"/>
    <property type="match status" value="1"/>
</dbReference>
<evidence type="ECO:0000313" key="9">
    <source>
        <dbReference type="EMBL" id="MBD2847702.1"/>
    </source>
</evidence>
<protein>
    <recommendedName>
        <fullName evidence="7">Peptide methionine sulfoxide reductase MsrA</fullName>
        <shortName evidence="7">Protein-methionine-S-oxide reductase</shortName>
        <ecNumber evidence="7">1.8.4.11</ecNumber>
    </recommendedName>
    <alternativeName>
        <fullName evidence="7">Peptide-methionine (S)-S-oxide reductase</fullName>
        <shortName evidence="7">Peptide Met(O) reductase</shortName>
    </alternativeName>
</protein>
<evidence type="ECO:0000256" key="4">
    <source>
        <dbReference type="ARBA" id="ARBA00047806"/>
    </source>
</evidence>
<dbReference type="PANTHER" id="PTHR43774:SF1">
    <property type="entry name" value="PEPTIDE METHIONINE SULFOXIDE REDUCTASE MSRA 2"/>
    <property type="match status" value="1"/>
</dbReference>
<dbReference type="SUPFAM" id="SSF51316">
    <property type="entry name" value="Mss4-like"/>
    <property type="match status" value="1"/>
</dbReference>
<proteinExistence type="inferred from homology"/>
<dbReference type="GO" id="GO:0008113">
    <property type="term" value="F:peptide-methionine (S)-S-oxide reductase activity"/>
    <property type="evidence" value="ECO:0007669"/>
    <property type="project" value="UniProtKB-UniRule"/>
</dbReference>
<dbReference type="EMBL" id="JACXIZ010000044">
    <property type="protein sequence ID" value="MBD2847702.1"/>
    <property type="molecule type" value="Genomic_DNA"/>
</dbReference>
<dbReference type="InterPro" id="IPR011057">
    <property type="entry name" value="Mss4-like_sf"/>
</dbReference>
<dbReference type="EC" id="1.8.4.11" evidence="7"/>
<evidence type="ECO:0000256" key="6">
    <source>
        <dbReference type="ARBA" id="ARBA00048782"/>
    </source>
</evidence>
<sequence>MVKPFDTLPGIVSVQSGYTGGHTDNPTYEDVGTEQTGHYEAVQIVYDPARFPYTRLLDVFWGQIDPTDDGGQFGDRGASYRSAIFVHDEQQRREAEASKRALEKSGRFKRPIVTAILPAQPFYIAEEEHQDYYKRRIMHYRRYREASGRDAYLARHWQTERDMDMWRKSLGEAQYRVIAVREEEAPYANAYWNQNEPGIYVDVLTGDPLFGTADQYDASTGYPAFTRPLEEGLVVREAELHPEGARTAVRSRLSGAWLGHLLTDGPGGDKRHYHIQSAALRFVPLTRMEAEGYARYSDRTR</sequence>
<comment type="catalytic activity">
    <reaction evidence="5">
        <text>L-methionyl-[protein] + [thioredoxin]-disulfide + H2O = L-methionyl-(R)-S-oxide-[protein] + [thioredoxin]-dithiol</text>
        <dbReference type="Rhea" id="RHEA:24164"/>
        <dbReference type="Rhea" id="RHEA-COMP:10698"/>
        <dbReference type="Rhea" id="RHEA-COMP:10700"/>
        <dbReference type="Rhea" id="RHEA-COMP:12313"/>
        <dbReference type="Rhea" id="RHEA-COMP:12314"/>
        <dbReference type="ChEBI" id="CHEBI:15377"/>
        <dbReference type="ChEBI" id="CHEBI:16044"/>
        <dbReference type="ChEBI" id="CHEBI:29950"/>
        <dbReference type="ChEBI" id="CHEBI:45764"/>
        <dbReference type="ChEBI" id="CHEBI:50058"/>
        <dbReference type="EC" id="1.8.4.12"/>
    </reaction>
</comment>
<dbReference type="HAMAP" id="MF_01401">
    <property type="entry name" value="MsrA"/>
    <property type="match status" value="1"/>
</dbReference>
<dbReference type="InterPro" id="IPR036509">
    <property type="entry name" value="Met_Sox_Rdtase_MsrA_sf"/>
</dbReference>
<dbReference type="AlphaFoldDB" id="A0A927BWN7"/>
<dbReference type="InterPro" id="IPR002569">
    <property type="entry name" value="Met_Sox_Rdtase_MsrA_dom"/>
</dbReference>
<organism evidence="9 10">
    <name type="scientific">Paenibacillus sabuli</name>
    <dbReference type="NCBI Taxonomy" id="2772509"/>
    <lineage>
        <taxon>Bacteria</taxon>
        <taxon>Bacillati</taxon>
        <taxon>Bacillota</taxon>
        <taxon>Bacilli</taxon>
        <taxon>Bacillales</taxon>
        <taxon>Paenibacillaceae</taxon>
        <taxon>Paenibacillus</taxon>
    </lineage>
</organism>
<accession>A0A927BWN7</accession>
<dbReference type="Gene3D" id="3.30.1060.10">
    <property type="entry name" value="Peptide methionine sulphoxide reductase MsrA"/>
    <property type="match status" value="1"/>
</dbReference>
<dbReference type="Proteomes" id="UP000621560">
    <property type="component" value="Unassembled WGS sequence"/>
</dbReference>
<gene>
    <name evidence="7 9" type="primary">msrA</name>
    <name evidence="9" type="ORF">IDH44_21125</name>
</gene>
<evidence type="ECO:0000256" key="3">
    <source>
        <dbReference type="ARBA" id="ARBA00023268"/>
    </source>
</evidence>
<name>A0A927BWN7_9BACL</name>
<comment type="caution">
    <text evidence="9">The sequence shown here is derived from an EMBL/GenBank/DDBJ whole genome shotgun (WGS) entry which is preliminary data.</text>
</comment>
<evidence type="ECO:0000256" key="5">
    <source>
        <dbReference type="ARBA" id="ARBA00048488"/>
    </source>
</evidence>
<keyword evidence="10" id="KW-1185">Reference proteome</keyword>
<dbReference type="Pfam" id="PF01625">
    <property type="entry name" value="PMSR"/>
    <property type="match status" value="1"/>
</dbReference>
<comment type="function">
    <text evidence="7">Has an important function as a repair enzyme for proteins that have been inactivated by oxidation. Catalyzes the reversible oxidation-reduction of methionine sulfoxide in proteins to methionine.</text>
</comment>
<comment type="similarity">
    <text evidence="1 7">Belongs to the MsrA Met sulfoxide reductase family.</text>
</comment>
<dbReference type="InterPro" id="IPR002579">
    <property type="entry name" value="Met_Sox_Rdtase_MsrB_dom"/>
</dbReference>
<keyword evidence="3" id="KW-0511">Multifunctional enzyme</keyword>
<comment type="catalytic activity">
    <reaction evidence="4 7">
        <text>L-methionyl-[protein] + [thioredoxin]-disulfide + H2O = L-methionyl-(S)-S-oxide-[protein] + [thioredoxin]-dithiol</text>
        <dbReference type="Rhea" id="RHEA:14217"/>
        <dbReference type="Rhea" id="RHEA-COMP:10698"/>
        <dbReference type="Rhea" id="RHEA-COMP:10700"/>
        <dbReference type="Rhea" id="RHEA-COMP:12313"/>
        <dbReference type="Rhea" id="RHEA-COMP:12315"/>
        <dbReference type="ChEBI" id="CHEBI:15377"/>
        <dbReference type="ChEBI" id="CHEBI:16044"/>
        <dbReference type="ChEBI" id="CHEBI:29950"/>
        <dbReference type="ChEBI" id="CHEBI:44120"/>
        <dbReference type="ChEBI" id="CHEBI:50058"/>
        <dbReference type="EC" id="1.8.4.11"/>
    </reaction>
</comment>
<dbReference type="NCBIfam" id="TIGR00401">
    <property type="entry name" value="msrA"/>
    <property type="match status" value="1"/>
</dbReference>
<evidence type="ECO:0000256" key="1">
    <source>
        <dbReference type="ARBA" id="ARBA00005591"/>
    </source>
</evidence>
<dbReference type="PROSITE" id="PS51790">
    <property type="entry name" value="MSRB"/>
    <property type="match status" value="1"/>
</dbReference>
<evidence type="ECO:0000259" key="8">
    <source>
        <dbReference type="PROSITE" id="PS51790"/>
    </source>
</evidence>
<comment type="catalytic activity">
    <reaction evidence="6 7">
        <text>[thioredoxin]-disulfide + L-methionine + H2O = L-methionine (S)-S-oxide + [thioredoxin]-dithiol</text>
        <dbReference type="Rhea" id="RHEA:19993"/>
        <dbReference type="Rhea" id="RHEA-COMP:10698"/>
        <dbReference type="Rhea" id="RHEA-COMP:10700"/>
        <dbReference type="ChEBI" id="CHEBI:15377"/>
        <dbReference type="ChEBI" id="CHEBI:29950"/>
        <dbReference type="ChEBI" id="CHEBI:50058"/>
        <dbReference type="ChEBI" id="CHEBI:57844"/>
        <dbReference type="ChEBI" id="CHEBI:58772"/>
        <dbReference type="EC" id="1.8.4.11"/>
    </reaction>
</comment>
<keyword evidence="2 7" id="KW-0560">Oxidoreductase</keyword>
<dbReference type="Gene3D" id="2.170.150.20">
    <property type="entry name" value="Peptide methionine sulfoxide reductase"/>
    <property type="match status" value="1"/>
</dbReference>
<dbReference type="SUPFAM" id="SSF55068">
    <property type="entry name" value="Peptide methionine sulfoxide reductase"/>
    <property type="match status" value="1"/>
</dbReference>
<evidence type="ECO:0000256" key="7">
    <source>
        <dbReference type="HAMAP-Rule" id="MF_01401"/>
    </source>
</evidence>
<dbReference type="PANTHER" id="PTHR43774">
    <property type="entry name" value="PEPTIDE METHIONINE SULFOXIDE REDUCTASE"/>
    <property type="match status" value="1"/>
</dbReference>
<evidence type="ECO:0000313" key="10">
    <source>
        <dbReference type="Proteomes" id="UP000621560"/>
    </source>
</evidence>
<dbReference type="GO" id="GO:0033743">
    <property type="term" value="F:peptide-methionine (R)-S-oxide reductase activity"/>
    <property type="evidence" value="ECO:0007669"/>
    <property type="project" value="UniProtKB-EC"/>
</dbReference>
<evidence type="ECO:0000256" key="2">
    <source>
        <dbReference type="ARBA" id="ARBA00023002"/>
    </source>
</evidence>
<feature type="domain" description="MsrB" evidence="8">
    <location>
        <begin position="163"/>
        <end position="285"/>
    </location>
</feature>
<reference evidence="9" key="1">
    <citation type="submission" date="2020-09" db="EMBL/GenBank/DDBJ databases">
        <title>A novel bacterium of genus Paenibacillus, isolated from South China Sea.</title>
        <authorList>
            <person name="Huang H."/>
            <person name="Mo K."/>
            <person name="Hu Y."/>
        </authorList>
    </citation>
    <scope>NUCLEOTIDE SEQUENCE</scope>
    <source>
        <strain evidence="9">IB182496</strain>
    </source>
</reference>
<comment type="caution">
    <text evidence="7">Lacks conserved residue(s) required for the propagation of feature annotation.</text>
</comment>